<organism evidence="5 6">
    <name type="scientific">Trichinella pseudospiralis</name>
    <name type="common">Parasitic roundworm</name>
    <dbReference type="NCBI Taxonomy" id="6337"/>
    <lineage>
        <taxon>Eukaryota</taxon>
        <taxon>Metazoa</taxon>
        <taxon>Ecdysozoa</taxon>
        <taxon>Nematoda</taxon>
        <taxon>Enoplea</taxon>
        <taxon>Dorylaimia</taxon>
        <taxon>Trichinellida</taxon>
        <taxon>Trichinellidae</taxon>
        <taxon>Trichinella</taxon>
    </lineage>
</organism>
<evidence type="ECO:0000259" key="4">
    <source>
        <dbReference type="PROSITE" id="PS51228"/>
    </source>
</evidence>
<dbReference type="SUPFAM" id="SSF52096">
    <property type="entry name" value="ClpP/crotonase"/>
    <property type="match status" value="1"/>
</dbReference>
<proteinExistence type="predicted"/>
<feature type="domain" description="ACB" evidence="4">
    <location>
        <begin position="121"/>
        <end position="219"/>
    </location>
</feature>
<keyword evidence="2" id="KW-0576">Peroxisome</keyword>
<sequence>MAPSRTLQELRMITEVEIEIGRAFEFQYNTRIPEQKYQHSPAGWNGWLSLTFLKLSESECAIAARLPAMPDDFKFKNILMSPIAIYSEHDAAKSWPVTHMMKSFCAQLSGEIAFVMWLLNIGMNFENAFHRVKSMKNDEAKTKYIECVETLIGEPLSNDANLPNDNATVGPCNIDRPSSFDVVNLAKWNAWSSLGTMNSDEAKTKYIECVETLIGEPLSNDANLPNDNVVHENSTLQAETMPEKEKYSCSRKVLLEDKGKIFRIQFNRPEKKNALTHEMYRDIISGLKAAEKSEAFITVLEGKGDYFCSGNDLNNFLVKPPDTAKMAADAKLLLRDFVGTFINYPALLGATHGATVGT</sequence>
<comment type="subcellular location">
    <subcellularLocation>
        <location evidence="1">Peroxisome</location>
    </subcellularLocation>
</comment>
<dbReference type="CDD" id="cd06558">
    <property type="entry name" value="crotonase-like"/>
    <property type="match status" value="1"/>
</dbReference>
<dbReference type="InterPro" id="IPR035984">
    <property type="entry name" value="Acyl-CoA-binding_sf"/>
</dbReference>
<dbReference type="Pfam" id="PF00887">
    <property type="entry name" value="ACBP"/>
    <property type="match status" value="1"/>
</dbReference>
<name>A0A0V1JQZ2_TRIPS</name>
<dbReference type="GO" id="GO:0000062">
    <property type="term" value="F:fatty-acyl-CoA binding"/>
    <property type="evidence" value="ECO:0007669"/>
    <property type="project" value="InterPro"/>
</dbReference>
<reference evidence="5 6" key="1">
    <citation type="submission" date="2015-01" db="EMBL/GenBank/DDBJ databases">
        <title>Evolution of Trichinella species and genotypes.</title>
        <authorList>
            <person name="Korhonen P.K."/>
            <person name="Edoardo P."/>
            <person name="Giuseppe L.R."/>
            <person name="Gasser R.B."/>
        </authorList>
    </citation>
    <scope>NUCLEOTIDE SEQUENCE [LARGE SCALE GENOMIC DNA]</scope>
    <source>
        <strain evidence="5">ISS176</strain>
    </source>
</reference>
<dbReference type="SUPFAM" id="SSF47027">
    <property type="entry name" value="Acyl-CoA binding protein"/>
    <property type="match status" value="1"/>
</dbReference>
<dbReference type="PANTHER" id="PTHR43684:SF1">
    <property type="entry name" value="ENOYL-COA DELTA ISOMERASE 2"/>
    <property type="match status" value="1"/>
</dbReference>
<dbReference type="PANTHER" id="PTHR43684">
    <property type="match status" value="1"/>
</dbReference>
<dbReference type="Gene3D" id="3.90.226.10">
    <property type="entry name" value="2-enoyl-CoA Hydratase, Chain A, domain 1"/>
    <property type="match status" value="1"/>
</dbReference>
<dbReference type="Gene3D" id="1.20.80.10">
    <property type="match status" value="1"/>
</dbReference>
<dbReference type="InterPro" id="IPR051053">
    <property type="entry name" value="ECH/Chromodomain_protein"/>
</dbReference>
<evidence type="ECO:0000313" key="5">
    <source>
        <dbReference type="EMBL" id="KRZ37383.1"/>
    </source>
</evidence>
<dbReference type="InterPro" id="IPR029045">
    <property type="entry name" value="ClpP/crotonase-like_dom_sf"/>
</dbReference>
<keyword evidence="3 5" id="KW-0413">Isomerase</keyword>
<dbReference type="Pfam" id="PF00378">
    <property type="entry name" value="ECH_1"/>
    <property type="match status" value="1"/>
</dbReference>
<dbReference type="Proteomes" id="UP000054826">
    <property type="component" value="Unassembled WGS sequence"/>
</dbReference>
<accession>A0A0V1JQZ2</accession>
<evidence type="ECO:0000256" key="2">
    <source>
        <dbReference type="ARBA" id="ARBA00023140"/>
    </source>
</evidence>
<evidence type="ECO:0000313" key="6">
    <source>
        <dbReference type="Proteomes" id="UP000054826"/>
    </source>
</evidence>
<dbReference type="EMBL" id="JYDV01000059">
    <property type="protein sequence ID" value="KRZ37383.1"/>
    <property type="molecule type" value="Genomic_DNA"/>
</dbReference>
<protein>
    <submittedName>
        <fullName evidence="5">Enoyl-CoA delta isomerase 2, mitochondrial</fullName>
    </submittedName>
</protein>
<dbReference type="InterPro" id="IPR000582">
    <property type="entry name" value="Acyl-CoA-binding_protein"/>
</dbReference>
<dbReference type="PROSITE" id="PS51228">
    <property type="entry name" value="ACB_2"/>
    <property type="match status" value="1"/>
</dbReference>
<evidence type="ECO:0000256" key="3">
    <source>
        <dbReference type="ARBA" id="ARBA00023235"/>
    </source>
</evidence>
<dbReference type="AlphaFoldDB" id="A0A0V1JQZ2"/>
<gene>
    <name evidence="5" type="primary">Eci2</name>
    <name evidence="5" type="ORF">T4C_5285</name>
</gene>
<dbReference type="GO" id="GO:0005777">
    <property type="term" value="C:peroxisome"/>
    <property type="evidence" value="ECO:0007669"/>
    <property type="project" value="UniProtKB-SubCell"/>
</dbReference>
<dbReference type="InterPro" id="IPR014352">
    <property type="entry name" value="FERM/acyl-CoA-bd_prot_sf"/>
</dbReference>
<evidence type="ECO:0000256" key="1">
    <source>
        <dbReference type="ARBA" id="ARBA00004275"/>
    </source>
</evidence>
<dbReference type="GO" id="GO:0004165">
    <property type="term" value="F:delta(3)-delta(2)-enoyl-CoA isomerase activity"/>
    <property type="evidence" value="ECO:0007669"/>
    <property type="project" value="UniProtKB-ARBA"/>
</dbReference>
<dbReference type="InterPro" id="IPR001753">
    <property type="entry name" value="Enoyl-CoA_hydra/iso"/>
</dbReference>
<comment type="caution">
    <text evidence="5">The sequence shown here is derived from an EMBL/GenBank/DDBJ whole genome shotgun (WGS) entry which is preliminary data.</text>
</comment>